<dbReference type="AlphaFoldDB" id="A0AAV2KEC2"/>
<accession>A0AAV2KEC2</accession>
<evidence type="ECO:0000313" key="3">
    <source>
        <dbReference type="Proteomes" id="UP001497482"/>
    </source>
</evidence>
<name>A0AAV2KEC2_KNICA</name>
<dbReference type="EMBL" id="OZ035839">
    <property type="protein sequence ID" value="CAL1587223.1"/>
    <property type="molecule type" value="Genomic_DNA"/>
</dbReference>
<evidence type="ECO:0000256" key="1">
    <source>
        <dbReference type="SAM" id="MobiDB-lite"/>
    </source>
</evidence>
<protein>
    <submittedName>
        <fullName evidence="2">Uncharacterized protein</fullName>
    </submittedName>
</protein>
<proteinExistence type="predicted"/>
<evidence type="ECO:0000313" key="2">
    <source>
        <dbReference type="EMBL" id="CAL1587223.1"/>
    </source>
</evidence>
<feature type="compositionally biased region" description="Polar residues" evidence="1">
    <location>
        <begin position="1"/>
        <end position="14"/>
    </location>
</feature>
<feature type="region of interest" description="Disordered" evidence="1">
    <location>
        <begin position="1"/>
        <end position="59"/>
    </location>
</feature>
<keyword evidence="3" id="KW-1185">Reference proteome</keyword>
<sequence length="127" mass="13737">MNSEGAVLQDSQGRPRTVLLGEDGHTLFEGESGGELRDSGDSGSEEELSTGSNVASGSGSRLKLHLTTFHCNLNFFIWNRLRLLARRNHRQFGGKPLDESSNVVIISGTEYKLSLTDGVDCVLVDGD</sequence>
<reference evidence="2 3" key="1">
    <citation type="submission" date="2024-04" db="EMBL/GenBank/DDBJ databases">
        <authorList>
            <person name="Waldvogel A.-M."/>
            <person name="Schoenle A."/>
        </authorList>
    </citation>
    <scope>NUCLEOTIDE SEQUENCE [LARGE SCALE GENOMIC DNA]</scope>
</reference>
<gene>
    <name evidence="2" type="ORF">KC01_LOCUS17191</name>
</gene>
<feature type="compositionally biased region" description="Basic and acidic residues" evidence="1">
    <location>
        <begin position="22"/>
        <end position="40"/>
    </location>
</feature>
<organism evidence="2 3">
    <name type="scientific">Knipowitschia caucasica</name>
    <name type="common">Caucasian dwarf goby</name>
    <name type="synonym">Pomatoschistus caucasicus</name>
    <dbReference type="NCBI Taxonomy" id="637954"/>
    <lineage>
        <taxon>Eukaryota</taxon>
        <taxon>Metazoa</taxon>
        <taxon>Chordata</taxon>
        <taxon>Craniata</taxon>
        <taxon>Vertebrata</taxon>
        <taxon>Euteleostomi</taxon>
        <taxon>Actinopterygii</taxon>
        <taxon>Neopterygii</taxon>
        <taxon>Teleostei</taxon>
        <taxon>Neoteleostei</taxon>
        <taxon>Acanthomorphata</taxon>
        <taxon>Gobiaria</taxon>
        <taxon>Gobiiformes</taxon>
        <taxon>Gobioidei</taxon>
        <taxon>Gobiidae</taxon>
        <taxon>Gobiinae</taxon>
        <taxon>Knipowitschia</taxon>
    </lineage>
</organism>
<dbReference type="Proteomes" id="UP001497482">
    <property type="component" value="Chromosome 17"/>
</dbReference>